<proteinExistence type="predicted"/>
<keyword evidence="2" id="KW-1185">Reference proteome</keyword>
<protein>
    <submittedName>
        <fullName evidence="1">Uncharacterized protein</fullName>
    </submittedName>
</protein>
<gene>
    <name evidence="1" type="ORF">GTS_48580</name>
</gene>
<organism evidence="1 2">
    <name type="scientific">Gandjariella thermophila</name>
    <dbReference type="NCBI Taxonomy" id="1931992"/>
    <lineage>
        <taxon>Bacteria</taxon>
        <taxon>Bacillati</taxon>
        <taxon>Actinomycetota</taxon>
        <taxon>Actinomycetes</taxon>
        <taxon>Pseudonocardiales</taxon>
        <taxon>Pseudonocardiaceae</taxon>
        <taxon>Gandjariella</taxon>
    </lineage>
</organism>
<accession>A0A4D4J8S5</accession>
<reference evidence="2" key="1">
    <citation type="submission" date="2019-04" db="EMBL/GenBank/DDBJ databases">
        <title>Draft genome sequence of Pseudonocardiaceae bacterium SL3-2-4.</title>
        <authorList>
            <person name="Ningsih F."/>
            <person name="Yokota A."/>
            <person name="Sakai Y."/>
            <person name="Nanatani K."/>
            <person name="Yabe S."/>
            <person name="Oetari A."/>
            <person name="Sjamsuridzal W."/>
        </authorList>
    </citation>
    <scope>NUCLEOTIDE SEQUENCE [LARGE SCALE GENOMIC DNA]</scope>
    <source>
        <strain evidence="2">SL3-2-4</strain>
    </source>
</reference>
<evidence type="ECO:0000313" key="2">
    <source>
        <dbReference type="Proteomes" id="UP000298860"/>
    </source>
</evidence>
<dbReference type="EMBL" id="BJFL01000037">
    <property type="protein sequence ID" value="GDY33225.1"/>
    <property type="molecule type" value="Genomic_DNA"/>
</dbReference>
<evidence type="ECO:0000313" key="1">
    <source>
        <dbReference type="EMBL" id="GDY33225.1"/>
    </source>
</evidence>
<dbReference type="AlphaFoldDB" id="A0A4D4J8S5"/>
<dbReference type="Proteomes" id="UP000298860">
    <property type="component" value="Unassembled WGS sequence"/>
</dbReference>
<comment type="caution">
    <text evidence="1">The sequence shown here is derived from an EMBL/GenBank/DDBJ whole genome shotgun (WGS) entry which is preliminary data.</text>
</comment>
<name>A0A4D4J8S5_9PSEU</name>
<sequence>MADYWADPAQWFLPRGLTSAADYLHELAVMAVLAGWLLRWQPGTMHAAILRGATAEQVAEAAGTTVAEVYERWSHWVAGQVRLFHTSAPLPNGTRLGVAPEEAQRVRQAFQRALPEPATQPLSVVIDEVTLTPAQWKAVARKVQAYITGGAGYDLTAARATAYDQGWHDALMSFAAWAAAQADDAAPGQSR</sequence>